<organism evidence="1 2">
    <name type="scientific">Jatrophihabitans endophyticus</name>
    <dbReference type="NCBI Taxonomy" id="1206085"/>
    <lineage>
        <taxon>Bacteria</taxon>
        <taxon>Bacillati</taxon>
        <taxon>Actinomycetota</taxon>
        <taxon>Actinomycetes</taxon>
        <taxon>Jatrophihabitantales</taxon>
        <taxon>Jatrophihabitantaceae</taxon>
        <taxon>Jatrophihabitans</taxon>
    </lineage>
</organism>
<dbReference type="Proteomes" id="UP000186132">
    <property type="component" value="Unassembled WGS sequence"/>
</dbReference>
<name>A0A1M5EPW3_9ACTN</name>
<evidence type="ECO:0000313" key="1">
    <source>
        <dbReference type="EMBL" id="SHF81259.1"/>
    </source>
</evidence>
<evidence type="ECO:0000313" key="2">
    <source>
        <dbReference type="Proteomes" id="UP000186132"/>
    </source>
</evidence>
<reference evidence="1 2" key="1">
    <citation type="submission" date="2016-11" db="EMBL/GenBank/DDBJ databases">
        <authorList>
            <person name="Jaros S."/>
            <person name="Januszkiewicz K."/>
            <person name="Wedrychowicz H."/>
        </authorList>
    </citation>
    <scope>NUCLEOTIDE SEQUENCE [LARGE SCALE GENOMIC DNA]</scope>
    <source>
        <strain evidence="1 2">DSM 45627</strain>
    </source>
</reference>
<dbReference type="AlphaFoldDB" id="A0A1M5EPW3"/>
<sequence>MNTLHEALARDRLRELSTQSREAALARELRAGRRWRRVSDFARRAESRHTARLRQVAAVR</sequence>
<keyword evidence="2" id="KW-1185">Reference proteome</keyword>
<accession>A0A1M5EPW3</accession>
<proteinExistence type="predicted"/>
<gene>
    <name evidence="1" type="ORF">SAMN05443575_0962</name>
</gene>
<dbReference type="EMBL" id="FQVU01000001">
    <property type="protein sequence ID" value="SHF81259.1"/>
    <property type="molecule type" value="Genomic_DNA"/>
</dbReference>
<protein>
    <submittedName>
        <fullName evidence="1">Uncharacterized protein</fullName>
    </submittedName>
</protein>